<accession>A0A821YH55</accession>
<evidence type="ECO:0000313" key="2">
    <source>
        <dbReference type="Proteomes" id="UP000663848"/>
    </source>
</evidence>
<dbReference type="Proteomes" id="UP000663848">
    <property type="component" value="Unassembled WGS sequence"/>
</dbReference>
<reference evidence="1" key="1">
    <citation type="submission" date="2021-02" db="EMBL/GenBank/DDBJ databases">
        <authorList>
            <person name="Nowell W R."/>
        </authorList>
    </citation>
    <scope>NUCLEOTIDE SEQUENCE</scope>
</reference>
<sequence length="109" mass="12357">MATHVTTVVKNVKYFDNKPNCNLRTLGGPDMRDALAYSFVQNPLLLLDFLSTVLTRDVVSCISIGIDEIEYEIAEYDDEFAVEYEIVEDDDKLAAEDEDEINDDDEIVT</sequence>
<feature type="non-terminal residue" evidence="1">
    <location>
        <position position="1"/>
    </location>
</feature>
<proteinExistence type="predicted"/>
<dbReference type="EMBL" id="CAJOBR010024967">
    <property type="protein sequence ID" value="CAF4964005.1"/>
    <property type="molecule type" value="Genomic_DNA"/>
</dbReference>
<evidence type="ECO:0000313" key="1">
    <source>
        <dbReference type="EMBL" id="CAF4964005.1"/>
    </source>
</evidence>
<comment type="caution">
    <text evidence="1">The sequence shown here is derived from an EMBL/GenBank/DDBJ whole genome shotgun (WGS) entry which is preliminary data.</text>
</comment>
<name>A0A821YH55_9BILA</name>
<organism evidence="1 2">
    <name type="scientific">Rotaria socialis</name>
    <dbReference type="NCBI Taxonomy" id="392032"/>
    <lineage>
        <taxon>Eukaryota</taxon>
        <taxon>Metazoa</taxon>
        <taxon>Spiralia</taxon>
        <taxon>Gnathifera</taxon>
        <taxon>Rotifera</taxon>
        <taxon>Eurotatoria</taxon>
        <taxon>Bdelloidea</taxon>
        <taxon>Philodinida</taxon>
        <taxon>Philodinidae</taxon>
        <taxon>Rotaria</taxon>
    </lineage>
</organism>
<protein>
    <submittedName>
        <fullName evidence="1">Uncharacterized protein</fullName>
    </submittedName>
</protein>
<gene>
    <name evidence="1" type="ORF">QYT958_LOCUS34555</name>
</gene>
<dbReference type="AlphaFoldDB" id="A0A821YH55"/>